<evidence type="ECO:0000256" key="8">
    <source>
        <dbReference type="SAM" id="Phobius"/>
    </source>
</evidence>
<keyword evidence="5 8" id="KW-1133">Transmembrane helix</keyword>
<feature type="transmembrane region" description="Helical" evidence="8">
    <location>
        <begin position="158"/>
        <end position="179"/>
    </location>
</feature>
<evidence type="ECO:0000313" key="10">
    <source>
        <dbReference type="Proteomes" id="UP000070501"/>
    </source>
</evidence>
<gene>
    <name evidence="9" type="ORF">Micbo1qcDRAFT_222567</name>
</gene>
<accession>A0A136J6S1</accession>
<dbReference type="STRING" id="196109.A0A136J6S1"/>
<dbReference type="PANTHER" id="PTHR43337:SF3">
    <property type="entry name" value="PURINE TRANSPORTER"/>
    <property type="match status" value="1"/>
</dbReference>
<evidence type="ECO:0000256" key="5">
    <source>
        <dbReference type="ARBA" id="ARBA00022989"/>
    </source>
</evidence>
<keyword evidence="10" id="KW-1185">Reference proteome</keyword>
<dbReference type="GO" id="GO:0005345">
    <property type="term" value="F:purine nucleobase transmembrane transporter activity"/>
    <property type="evidence" value="ECO:0007669"/>
    <property type="project" value="TreeGrafter"/>
</dbReference>
<organism evidence="9 10">
    <name type="scientific">Microdochium bolleyi</name>
    <dbReference type="NCBI Taxonomy" id="196109"/>
    <lineage>
        <taxon>Eukaryota</taxon>
        <taxon>Fungi</taxon>
        <taxon>Dikarya</taxon>
        <taxon>Ascomycota</taxon>
        <taxon>Pezizomycotina</taxon>
        <taxon>Sordariomycetes</taxon>
        <taxon>Xylariomycetidae</taxon>
        <taxon>Xylariales</taxon>
        <taxon>Microdochiaceae</taxon>
        <taxon>Microdochium</taxon>
    </lineage>
</organism>
<dbReference type="OrthoDB" id="431212at2759"/>
<dbReference type="AlphaFoldDB" id="A0A136J6S1"/>
<evidence type="ECO:0000313" key="9">
    <source>
        <dbReference type="EMBL" id="KXJ92827.1"/>
    </source>
</evidence>
<feature type="transmembrane region" description="Helical" evidence="8">
    <location>
        <begin position="490"/>
        <end position="508"/>
    </location>
</feature>
<evidence type="ECO:0000256" key="2">
    <source>
        <dbReference type="ARBA" id="ARBA00005697"/>
    </source>
</evidence>
<evidence type="ECO:0000256" key="7">
    <source>
        <dbReference type="SAM" id="MobiDB-lite"/>
    </source>
</evidence>
<dbReference type="GO" id="GO:0015853">
    <property type="term" value="P:adenine transport"/>
    <property type="evidence" value="ECO:0007669"/>
    <property type="project" value="TreeGrafter"/>
</dbReference>
<keyword evidence="4 8" id="KW-0812">Transmembrane</keyword>
<protein>
    <submittedName>
        <fullName evidence="9">Xanthine/uracil permease family protein-like protein</fullName>
    </submittedName>
</protein>
<dbReference type="Pfam" id="PF00860">
    <property type="entry name" value="Xan_ur_permease"/>
    <property type="match status" value="2"/>
</dbReference>
<evidence type="ECO:0000256" key="6">
    <source>
        <dbReference type="ARBA" id="ARBA00023136"/>
    </source>
</evidence>
<sequence length="601" mass="64652">MTLSEKARNGLQKLSGVGDCIDQSTFGRIFRLDGSGHPKTIQGAHFFREFRAGLTTFATMAYIIAVNATLQQSTVLSESGGTCKCPPDGAKGCVGNAEYEACLLTLKHDLITATCAIAGFSSILFGFLTNLPVALGPGMGLNAYFTYQVVGWHGTGPIPYRVALTAIFAEGFIFMFLALTGMRQWLVRAIPSTIKTACGVGIGLFLTEIGLSYSAGLGVITGGFATPLTIGGCPAEYLDSRGECSSHIMTNPSMWIGITLGGLLIAFLMAFKVKSAIVIGISLVTVVSWPRDTSFTYFPYTEAGEARYTFFSRVVAFQPMDMTLAQQEWSLSGSSAAQFALALLTFLYVDVIDCTATLYSMAKFCGVVDEYGDFPRSTVAYCTDALCISVGSLFGCSPVTAFVESGAGIAEGGRTGLTAIFTGLCFLVSLFFAPILSSVPPWATGATLVLVGCLMIRQVTNINWQYIGDAVPSFVTLAFMPFSYSVAYGLIAGMMVYVALNTMIWLVVHLSGERITPVNWENQEVYTWGMRPGDIPGWFLAVRRRLTHRSSLVDDRKDVIELADTDSTTNNGSAKYVTCESRASDRIPQSPKCVPTASPRR</sequence>
<dbReference type="EMBL" id="KQ964248">
    <property type="protein sequence ID" value="KXJ92827.1"/>
    <property type="molecule type" value="Genomic_DNA"/>
</dbReference>
<dbReference type="InParanoid" id="A0A136J6S1"/>
<evidence type="ECO:0000256" key="3">
    <source>
        <dbReference type="ARBA" id="ARBA00022448"/>
    </source>
</evidence>
<feature type="region of interest" description="Disordered" evidence="7">
    <location>
        <begin position="580"/>
        <end position="601"/>
    </location>
</feature>
<feature type="transmembrane region" description="Helical" evidence="8">
    <location>
        <begin position="110"/>
        <end position="129"/>
    </location>
</feature>
<dbReference type="GO" id="GO:0005886">
    <property type="term" value="C:plasma membrane"/>
    <property type="evidence" value="ECO:0007669"/>
    <property type="project" value="TreeGrafter"/>
</dbReference>
<name>A0A136J6S1_9PEZI</name>
<dbReference type="Proteomes" id="UP000070501">
    <property type="component" value="Unassembled WGS sequence"/>
</dbReference>
<evidence type="ECO:0000256" key="1">
    <source>
        <dbReference type="ARBA" id="ARBA00004141"/>
    </source>
</evidence>
<feature type="transmembrane region" description="Helical" evidence="8">
    <location>
        <begin position="200"/>
        <end position="220"/>
    </location>
</feature>
<dbReference type="PANTHER" id="PTHR43337">
    <property type="entry name" value="XANTHINE/URACIL PERMEASE C887.17-RELATED"/>
    <property type="match status" value="1"/>
</dbReference>
<dbReference type="InterPro" id="IPR045018">
    <property type="entry name" value="Azg-like"/>
</dbReference>
<dbReference type="GO" id="GO:0015854">
    <property type="term" value="P:guanine transport"/>
    <property type="evidence" value="ECO:0007669"/>
    <property type="project" value="TreeGrafter"/>
</dbReference>
<dbReference type="InterPro" id="IPR006043">
    <property type="entry name" value="NCS2"/>
</dbReference>
<feature type="transmembrane region" description="Helical" evidence="8">
    <location>
        <begin position="253"/>
        <end position="271"/>
    </location>
</feature>
<reference evidence="10" key="1">
    <citation type="submission" date="2016-02" db="EMBL/GenBank/DDBJ databases">
        <title>Draft genome sequence of Microdochium bolleyi, a fungal endophyte of beachgrass.</title>
        <authorList>
            <consortium name="DOE Joint Genome Institute"/>
            <person name="David A.S."/>
            <person name="May G."/>
            <person name="Haridas S."/>
            <person name="Lim J."/>
            <person name="Wang M."/>
            <person name="Labutti K."/>
            <person name="Lipzen A."/>
            <person name="Barry K."/>
            <person name="Grigoriev I.V."/>
        </authorList>
    </citation>
    <scope>NUCLEOTIDE SEQUENCE [LARGE SCALE GENOMIC DNA]</scope>
    <source>
        <strain evidence="10">J235TASD1</strain>
    </source>
</reference>
<keyword evidence="6 8" id="KW-0472">Membrane</keyword>
<keyword evidence="3" id="KW-0813">Transport</keyword>
<comment type="subcellular location">
    <subcellularLocation>
        <location evidence="1">Membrane</location>
        <topology evidence="1">Multi-pass membrane protein</topology>
    </subcellularLocation>
</comment>
<feature type="transmembrane region" description="Helical" evidence="8">
    <location>
        <begin position="417"/>
        <end position="436"/>
    </location>
</feature>
<proteinExistence type="inferred from homology"/>
<comment type="similarity">
    <text evidence="2">Belongs to the nucleobase:cation symporter-2 (NCS2) (TC 2.A.40) family. Azg-like subfamily.</text>
</comment>
<evidence type="ECO:0000256" key="4">
    <source>
        <dbReference type="ARBA" id="ARBA00022692"/>
    </source>
</evidence>